<keyword evidence="4" id="KW-1185">Reference proteome</keyword>
<dbReference type="OrthoDB" id="5946976at2759"/>
<accession>A0A8W8M4U9</accession>
<dbReference type="InterPro" id="IPR050491">
    <property type="entry name" value="AmpC-like"/>
</dbReference>
<proteinExistence type="predicted"/>
<name>A0A8W8M4U9_MAGGI</name>
<dbReference type="PANTHER" id="PTHR46825">
    <property type="entry name" value="D-ALANYL-D-ALANINE-CARBOXYPEPTIDASE/ENDOPEPTIDASE AMPH"/>
    <property type="match status" value="1"/>
</dbReference>
<evidence type="ECO:0000313" key="3">
    <source>
        <dbReference type="EnsemblMetazoa" id="G31724.1:cds"/>
    </source>
</evidence>
<organism evidence="3 4">
    <name type="scientific">Magallana gigas</name>
    <name type="common">Pacific oyster</name>
    <name type="synonym">Crassostrea gigas</name>
    <dbReference type="NCBI Taxonomy" id="29159"/>
    <lineage>
        <taxon>Eukaryota</taxon>
        <taxon>Metazoa</taxon>
        <taxon>Spiralia</taxon>
        <taxon>Lophotrochozoa</taxon>
        <taxon>Mollusca</taxon>
        <taxon>Bivalvia</taxon>
        <taxon>Autobranchia</taxon>
        <taxon>Pteriomorphia</taxon>
        <taxon>Ostreida</taxon>
        <taxon>Ostreoidea</taxon>
        <taxon>Ostreidae</taxon>
        <taxon>Magallana</taxon>
    </lineage>
</organism>
<feature type="domain" description="Beta-lactamase-related" evidence="2">
    <location>
        <begin position="31"/>
        <end position="372"/>
    </location>
</feature>
<protein>
    <recommendedName>
        <fullName evidence="2">Beta-lactamase-related domain-containing protein</fullName>
    </recommendedName>
</protein>
<sequence length="571" mass="63082">MNAQHLTTVLFVLCTFASGQGSFFQNETDLVDAMVSAVMGCKNIPGMSVSMVRGDDFFAKGYGHARLDPPLNWTSQTPAYLGSVGKAITSALLGILMTEQRNRADSFDWNTRLYNIFGSNFRLSGARSAMTIKDLLSHRTGLSDTDVYTDMTKIGRAEFLKRLKYLPSLGEFRNSWIYNNLLYAMAGHVAQVKTGQPYENLINNKIIGPLGMRQASCGTMIYPTSSQTNYALPYHLKNGKLEVGDSRIYQIGDLVPAGCLIASAEDLGKWVQFMASGGKNANQAQLIHPDLFREIINPQRLLDDLSVSRFSLDSDYPVNASGTWYGLGWYGGDYRGHKRLFNPGNRYGYSAVVGFFPDKNAGFSISINGPWYNNYRTDLAPLSYVLSDIILGESQWLDNNTICSFPAPWKNPASNSSSTTTQPPVESVPIESKTQYLGTYGSRVFGKMTIGQINDQVLSFQMNSAGIGNLSMISRADGTFRMIFNELLNDVVGSDCSLQFISYNGTVYGSVRVLYECFYTVYDYHRGVNFVELEDKPSSTSASAAASLSKWSTLIFCLFVALPLMRSGELA</sequence>
<dbReference type="InterPro" id="IPR012338">
    <property type="entry name" value="Beta-lactam/transpept-like"/>
</dbReference>
<feature type="chain" id="PRO_5036459419" description="Beta-lactamase-related domain-containing protein" evidence="1">
    <location>
        <begin position="22"/>
        <end position="571"/>
    </location>
</feature>
<dbReference type="EnsemblMetazoa" id="G31724.1">
    <property type="protein sequence ID" value="G31724.1:cds"/>
    <property type="gene ID" value="G31724"/>
</dbReference>
<evidence type="ECO:0000259" key="2">
    <source>
        <dbReference type="Pfam" id="PF00144"/>
    </source>
</evidence>
<dbReference type="OMA" id="KLMRTHI"/>
<dbReference type="PANTHER" id="PTHR46825:SF15">
    <property type="entry name" value="BETA-LACTAMASE-RELATED DOMAIN-CONTAINING PROTEIN"/>
    <property type="match status" value="1"/>
</dbReference>
<dbReference type="AlphaFoldDB" id="A0A8W8M4U9"/>
<dbReference type="SUPFAM" id="SSF56601">
    <property type="entry name" value="beta-lactamase/transpeptidase-like"/>
    <property type="match status" value="1"/>
</dbReference>
<feature type="signal peptide" evidence="1">
    <location>
        <begin position="1"/>
        <end position="21"/>
    </location>
</feature>
<reference evidence="3" key="1">
    <citation type="submission" date="2022-08" db="UniProtKB">
        <authorList>
            <consortium name="EnsemblMetazoa"/>
        </authorList>
    </citation>
    <scope>IDENTIFICATION</scope>
    <source>
        <strain evidence="3">05x7-T-G4-1.051#20</strain>
    </source>
</reference>
<evidence type="ECO:0000256" key="1">
    <source>
        <dbReference type="SAM" id="SignalP"/>
    </source>
</evidence>
<dbReference type="Gene3D" id="3.40.710.10">
    <property type="entry name" value="DD-peptidase/beta-lactamase superfamily"/>
    <property type="match status" value="1"/>
</dbReference>
<dbReference type="InterPro" id="IPR001466">
    <property type="entry name" value="Beta-lactam-related"/>
</dbReference>
<dbReference type="Proteomes" id="UP000005408">
    <property type="component" value="Unassembled WGS sequence"/>
</dbReference>
<evidence type="ECO:0000313" key="4">
    <source>
        <dbReference type="Proteomes" id="UP000005408"/>
    </source>
</evidence>
<dbReference type="Pfam" id="PF00144">
    <property type="entry name" value="Beta-lactamase"/>
    <property type="match status" value="1"/>
</dbReference>
<keyword evidence="1" id="KW-0732">Signal</keyword>